<evidence type="ECO:0000256" key="8">
    <source>
        <dbReference type="ARBA" id="ARBA00023065"/>
    </source>
</evidence>
<keyword evidence="8" id="KW-0406">Ion transport</keyword>
<comment type="similarity">
    <text evidence="2 13 14">Belongs to the TonB-dependent receptor family.</text>
</comment>
<keyword evidence="6 13" id="KW-0812">Transmembrane</keyword>
<comment type="subcellular location">
    <subcellularLocation>
        <location evidence="1 13">Cell outer membrane</location>
        <topology evidence="1 13">Multi-pass membrane protein</topology>
    </subcellularLocation>
</comment>
<dbReference type="Proteomes" id="UP000000939">
    <property type="component" value="Chromosome"/>
</dbReference>
<dbReference type="OrthoDB" id="5389752at2"/>
<dbReference type="GO" id="GO:0015343">
    <property type="term" value="F:siderophore-iron transmembrane transporter activity"/>
    <property type="evidence" value="ECO:0007669"/>
    <property type="project" value="InterPro"/>
</dbReference>
<dbReference type="HOGENOM" id="CLU_008287_15_2_7"/>
<protein>
    <submittedName>
        <fullName evidence="17">TonB-dependent siderophore receptor</fullName>
    </submittedName>
</protein>
<organism evidence="17 18">
    <name type="scientific">Arcobacter nitrofigilis (strain ATCC 33309 / DSM 7299 / CCUG 15893 / LMG 7604 / NCTC 12251 / CI)</name>
    <name type="common">Campylobacter nitrofigilis</name>
    <dbReference type="NCBI Taxonomy" id="572480"/>
    <lineage>
        <taxon>Bacteria</taxon>
        <taxon>Pseudomonadati</taxon>
        <taxon>Campylobacterota</taxon>
        <taxon>Epsilonproteobacteria</taxon>
        <taxon>Campylobacterales</taxon>
        <taxon>Arcobacteraceae</taxon>
        <taxon>Arcobacter</taxon>
    </lineage>
</organism>
<feature type="domain" description="TonB-dependent receptor plug" evidence="16">
    <location>
        <begin position="43"/>
        <end position="146"/>
    </location>
</feature>
<feature type="domain" description="TonB-dependent receptor-like beta-barrel" evidence="15">
    <location>
        <begin position="262"/>
        <end position="661"/>
    </location>
</feature>
<dbReference type="InterPro" id="IPR036942">
    <property type="entry name" value="Beta-barrel_TonB_sf"/>
</dbReference>
<evidence type="ECO:0000256" key="3">
    <source>
        <dbReference type="ARBA" id="ARBA00022448"/>
    </source>
</evidence>
<proteinExistence type="inferred from homology"/>
<name>D5UZF9_ARCNC</name>
<evidence type="ECO:0000256" key="7">
    <source>
        <dbReference type="ARBA" id="ARBA00023004"/>
    </source>
</evidence>
<evidence type="ECO:0000256" key="1">
    <source>
        <dbReference type="ARBA" id="ARBA00004571"/>
    </source>
</evidence>
<evidence type="ECO:0000256" key="12">
    <source>
        <dbReference type="ARBA" id="ARBA00023237"/>
    </source>
</evidence>
<evidence type="ECO:0000259" key="15">
    <source>
        <dbReference type="Pfam" id="PF00593"/>
    </source>
</evidence>
<evidence type="ECO:0000256" key="6">
    <source>
        <dbReference type="ARBA" id="ARBA00022692"/>
    </source>
</evidence>
<reference evidence="17 18" key="1">
    <citation type="journal article" date="2010" name="Stand. Genomic Sci.">
        <title>Complete genome sequence of Arcobacter nitrofigilis type strain (CI).</title>
        <authorList>
            <person name="Pati A."/>
            <person name="Gronow S."/>
            <person name="Lapidus A."/>
            <person name="Copeland A."/>
            <person name="Glavina Del Rio T."/>
            <person name="Nolan M."/>
            <person name="Lucas S."/>
            <person name="Tice H."/>
            <person name="Cheng J.F."/>
            <person name="Han C."/>
            <person name="Chertkov O."/>
            <person name="Bruce D."/>
            <person name="Tapia R."/>
            <person name="Goodwin L."/>
            <person name="Pitluck S."/>
            <person name="Liolios K."/>
            <person name="Ivanova N."/>
            <person name="Mavromatis K."/>
            <person name="Chen A."/>
            <person name="Palaniappan K."/>
            <person name="Land M."/>
            <person name="Hauser L."/>
            <person name="Chang Y.J."/>
            <person name="Jeffries C.D."/>
            <person name="Detter J.C."/>
            <person name="Rohde M."/>
            <person name="Goker M."/>
            <person name="Bristow J."/>
            <person name="Eisen J.A."/>
            <person name="Markowitz V."/>
            <person name="Hugenholtz P."/>
            <person name="Klenk H.P."/>
            <person name="Kyrpides N.C."/>
        </authorList>
    </citation>
    <scope>NUCLEOTIDE SEQUENCE [LARGE SCALE GENOMIC DNA]</scope>
    <source>
        <strain evidence="18">ATCC 33309 / DSM 7299 / CCUG 15893 / LMG 7604 / NCTC 12251 / CI</strain>
    </source>
</reference>
<dbReference type="CDD" id="cd01347">
    <property type="entry name" value="ligand_gated_channel"/>
    <property type="match status" value="1"/>
</dbReference>
<keyword evidence="12 13" id="KW-0998">Cell outer membrane</keyword>
<keyword evidence="18" id="KW-1185">Reference proteome</keyword>
<dbReference type="Pfam" id="PF00593">
    <property type="entry name" value="TonB_dep_Rec_b-barrel"/>
    <property type="match status" value="1"/>
</dbReference>
<dbReference type="NCBIfam" id="TIGR01783">
    <property type="entry name" value="TonB-siderophor"/>
    <property type="match status" value="1"/>
</dbReference>
<dbReference type="Gene3D" id="2.40.170.20">
    <property type="entry name" value="TonB-dependent receptor, beta-barrel domain"/>
    <property type="match status" value="1"/>
</dbReference>
<dbReference type="AlphaFoldDB" id="D5UZF9"/>
<keyword evidence="5" id="KW-0410">Iron transport</keyword>
<keyword evidence="11 17" id="KW-0675">Receptor</keyword>
<gene>
    <name evidence="17" type="ordered locus">Arnit_0531</name>
</gene>
<dbReference type="PANTHER" id="PTHR32552">
    <property type="entry name" value="FERRICHROME IRON RECEPTOR-RELATED"/>
    <property type="match status" value="1"/>
</dbReference>
<evidence type="ECO:0000256" key="10">
    <source>
        <dbReference type="ARBA" id="ARBA00023136"/>
    </source>
</evidence>
<keyword evidence="10 13" id="KW-0472">Membrane</keyword>
<keyword evidence="7" id="KW-0408">Iron</keyword>
<dbReference type="GO" id="GO:0015891">
    <property type="term" value="P:siderophore transport"/>
    <property type="evidence" value="ECO:0007669"/>
    <property type="project" value="InterPro"/>
</dbReference>
<dbReference type="GO" id="GO:0038023">
    <property type="term" value="F:signaling receptor activity"/>
    <property type="evidence" value="ECO:0007669"/>
    <property type="project" value="InterPro"/>
</dbReference>
<dbReference type="Pfam" id="PF07715">
    <property type="entry name" value="Plug"/>
    <property type="match status" value="1"/>
</dbReference>
<keyword evidence="9 14" id="KW-0798">TonB box</keyword>
<evidence type="ECO:0000256" key="4">
    <source>
        <dbReference type="ARBA" id="ARBA00022452"/>
    </source>
</evidence>
<sequence precursor="true">MKRFKIKKLFLIFCVSNTILVGSEIPTNLGDVLVSANKIEENIQDVPQSITVISEEEIEGKGIKNIADVITEIPNMYISPSHGGALNFRGLNTSMFTNNNPVVIYIDGIPTTDRNSFDVSMENVERIEVLRGPQGTLYGKDAIGGVINIITKKPSNFLSGSIGMEYGSNNYLLNTFNLNIPFIDNKLFFNINGTINSDDGWVTNTYNGDDKAAKEKEKRFSTSLLYNLNDELSTKLVLKKEKYENYWGNDEGILSAVSLSEFNRDSAKNTSFDMPSVEKGNINSQSLNVKYEREEYLVDAIATHKKVDFNSLFDADFTSGTIYDGSYMQRDSITDTYTGEIRISNKNNSKGIKWIGGIYTDTEEKKYNPYSLNYHINNIPYMSGNAVSTSNGDTQALFAQTIIPINNKMDLTIGGRYQRIKKSIDMTVSSYTMGSGSSSFDFDAEKTWNTFIPKLALSYKLNDNFTTYASFSKGYMPGGFNNYASSTNVEQNSFEPQESVNYEIGIKGYLDNFTFTASIFKMDIKNIHVYRQVLGNYYTDNADKGSSQGIEFDFTYYPYESIELSGAFGFISTKYDSFNAGDYDFSGEKIENTPSHTANLSIAYYHPKGFYARGDIRNKGSMYFYDDRQKNFLKNDGYTTVDVKLGYKFSDFDIYGYVKNLTDKEYITYYNSNSIVSLASYGDKRMFGVGVKYKF</sequence>
<dbReference type="PANTHER" id="PTHR32552:SF81">
    <property type="entry name" value="TONB-DEPENDENT OUTER MEMBRANE RECEPTOR"/>
    <property type="match status" value="1"/>
</dbReference>
<dbReference type="InterPro" id="IPR012910">
    <property type="entry name" value="Plug_dom"/>
</dbReference>
<dbReference type="eggNOG" id="COG4771">
    <property type="taxonomic scope" value="Bacteria"/>
</dbReference>
<evidence type="ECO:0000313" key="18">
    <source>
        <dbReference type="Proteomes" id="UP000000939"/>
    </source>
</evidence>
<evidence type="ECO:0000256" key="5">
    <source>
        <dbReference type="ARBA" id="ARBA00022496"/>
    </source>
</evidence>
<keyword evidence="3 13" id="KW-0813">Transport</keyword>
<dbReference type="KEGG" id="ant:Arnit_0531"/>
<evidence type="ECO:0000259" key="16">
    <source>
        <dbReference type="Pfam" id="PF07715"/>
    </source>
</evidence>
<evidence type="ECO:0000313" key="17">
    <source>
        <dbReference type="EMBL" id="ADG92196.1"/>
    </source>
</evidence>
<dbReference type="PROSITE" id="PS52016">
    <property type="entry name" value="TONB_DEPENDENT_REC_3"/>
    <property type="match status" value="1"/>
</dbReference>
<dbReference type="GO" id="GO:0009279">
    <property type="term" value="C:cell outer membrane"/>
    <property type="evidence" value="ECO:0007669"/>
    <property type="project" value="UniProtKB-SubCell"/>
</dbReference>
<evidence type="ECO:0000256" key="14">
    <source>
        <dbReference type="RuleBase" id="RU003357"/>
    </source>
</evidence>
<dbReference type="InterPro" id="IPR039426">
    <property type="entry name" value="TonB-dep_rcpt-like"/>
</dbReference>
<dbReference type="STRING" id="572480.Arnit_0531"/>
<evidence type="ECO:0000256" key="11">
    <source>
        <dbReference type="ARBA" id="ARBA00023170"/>
    </source>
</evidence>
<dbReference type="InterPro" id="IPR010105">
    <property type="entry name" value="TonB_sidphr_rcpt"/>
</dbReference>
<evidence type="ECO:0000256" key="13">
    <source>
        <dbReference type="PROSITE-ProRule" id="PRU01360"/>
    </source>
</evidence>
<dbReference type="EMBL" id="CP001999">
    <property type="protein sequence ID" value="ADG92196.1"/>
    <property type="molecule type" value="Genomic_DNA"/>
</dbReference>
<dbReference type="InterPro" id="IPR000531">
    <property type="entry name" value="Beta-barrel_TonB"/>
</dbReference>
<keyword evidence="4 13" id="KW-1134">Transmembrane beta strand</keyword>
<dbReference type="SUPFAM" id="SSF56935">
    <property type="entry name" value="Porins"/>
    <property type="match status" value="1"/>
</dbReference>
<evidence type="ECO:0000256" key="9">
    <source>
        <dbReference type="ARBA" id="ARBA00023077"/>
    </source>
</evidence>
<evidence type="ECO:0000256" key="2">
    <source>
        <dbReference type="ARBA" id="ARBA00009810"/>
    </source>
</evidence>
<accession>D5UZF9</accession>
<dbReference type="RefSeq" id="WP_013134341.1">
    <property type="nucleotide sequence ID" value="NC_014166.1"/>
</dbReference>